<sequence length="293" mass="31442">MSLLSLQQDSNTTFHIEALKDASKQDGQKSASELIVYASTQSAEYQLAQEFIAKVYEVSHGAKLSYFMPLLFSGFNGPNTAPTATSTLTQNAFGTNASALNLSVAIGIKPVTRSPVFLEQYLNAPIDVAIAQFAGSPIARERIVEIGNLASQSAGNARLMIAFLVFYLSALSKPVGQSVATTKADWAVCTGTNAVRHILSSMGIESHVVAKATIDAITSKEQQASWGSYYDNNPLVLAIDIAKAKVVCSPHYQYTEVGDPALRLPLSYPFLYQPIVNKPVANKPTANKQFACA</sequence>
<dbReference type="AlphaFoldDB" id="A0A844LYC2"/>
<accession>A0A844LYC2</accession>
<dbReference type="RefSeq" id="WP_155586614.1">
    <property type="nucleotide sequence ID" value="NZ_WFKQ01000001.1"/>
</dbReference>
<dbReference type="Pfam" id="PF12261">
    <property type="entry name" value="T_hemolysin"/>
    <property type="match status" value="1"/>
</dbReference>
<evidence type="ECO:0008006" key="3">
    <source>
        <dbReference type="Google" id="ProtNLM"/>
    </source>
</evidence>
<name>A0A844LYC2_9GAMM</name>
<evidence type="ECO:0000313" key="1">
    <source>
        <dbReference type="EMBL" id="MUG31410.1"/>
    </source>
</evidence>
<reference evidence="1 2" key="1">
    <citation type="journal article" date="2019" name="PLoS ONE">
        <title>Pup mortality in New Zealand sea lions (Phocarctos hookeri) at Enderby Island, Auckland Islands, 2013-18.</title>
        <authorList>
            <person name="Michael S.A."/>
            <person name="Hayman D.T.S."/>
            <person name="Gray R."/>
            <person name="Zhang J."/>
            <person name="Rogers L."/>
            <person name="Roe W.D."/>
        </authorList>
    </citation>
    <scope>NUCLEOTIDE SEQUENCE [LARGE SCALE GENOMIC DNA]</scope>
    <source>
        <strain evidence="1 2">SM868</strain>
    </source>
</reference>
<dbReference type="EMBL" id="WFKQ01000001">
    <property type="protein sequence ID" value="MUG31410.1"/>
    <property type="molecule type" value="Genomic_DNA"/>
</dbReference>
<evidence type="ECO:0000313" key="2">
    <source>
        <dbReference type="Proteomes" id="UP000442109"/>
    </source>
</evidence>
<protein>
    <recommendedName>
        <fullName evidence="3">Thermostable hemolysin</fullName>
    </recommendedName>
</protein>
<organism evidence="1 2">
    <name type="scientific">Psychrobacter sanguinis</name>
    <dbReference type="NCBI Taxonomy" id="861445"/>
    <lineage>
        <taxon>Bacteria</taxon>
        <taxon>Pseudomonadati</taxon>
        <taxon>Pseudomonadota</taxon>
        <taxon>Gammaproteobacteria</taxon>
        <taxon>Moraxellales</taxon>
        <taxon>Moraxellaceae</taxon>
        <taxon>Psychrobacter</taxon>
    </lineage>
</organism>
<comment type="caution">
    <text evidence="1">The sequence shown here is derived from an EMBL/GenBank/DDBJ whole genome shotgun (WGS) entry which is preliminary data.</text>
</comment>
<gene>
    <name evidence="1" type="ORF">GB996_01205</name>
</gene>
<keyword evidence="2" id="KW-1185">Reference proteome</keyword>
<dbReference type="Proteomes" id="UP000442109">
    <property type="component" value="Unassembled WGS sequence"/>
</dbReference>
<proteinExistence type="predicted"/>
<dbReference type="InterPro" id="IPR022050">
    <property type="entry name" value="T_hemolysin"/>
</dbReference>
<dbReference type="OrthoDB" id="7432757at2"/>